<comment type="caution">
    <text evidence="2">The sequence shown here is derived from an EMBL/GenBank/DDBJ whole genome shotgun (WGS) entry which is preliminary data.</text>
</comment>
<gene>
    <name evidence="2" type="ORF">AK830_g8629</name>
</gene>
<feature type="compositionally biased region" description="Basic and acidic residues" evidence="1">
    <location>
        <begin position="216"/>
        <end position="227"/>
    </location>
</feature>
<feature type="region of interest" description="Disordered" evidence="1">
    <location>
        <begin position="216"/>
        <end position="238"/>
    </location>
</feature>
<keyword evidence="3" id="KW-1185">Reference proteome</keyword>
<protein>
    <submittedName>
        <fullName evidence="2">Uncharacterized protein</fullName>
    </submittedName>
</protein>
<feature type="compositionally biased region" description="Low complexity" evidence="1">
    <location>
        <begin position="13"/>
        <end position="29"/>
    </location>
</feature>
<dbReference type="Proteomes" id="UP000050424">
    <property type="component" value="Unassembled WGS sequence"/>
</dbReference>
<dbReference type="AlphaFoldDB" id="A0A0P7BC04"/>
<reference evidence="2 3" key="1">
    <citation type="submission" date="2015-09" db="EMBL/GenBank/DDBJ databases">
        <title>Draft genome of a European isolate of the apple canker pathogen Neonectria ditissima.</title>
        <authorList>
            <person name="Gomez-Cortecero A."/>
            <person name="Harrison R.J."/>
            <person name="Armitage A.D."/>
        </authorList>
    </citation>
    <scope>NUCLEOTIDE SEQUENCE [LARGE SCALE GENOMIC DNA]</scope>
    <source>
        <strain evidence="2 3">R09/05</strain>
    </source>
</reference>
<proteinExistence type="predicted"/>
<evidence type="ECO:0000313" key="3">
    <source>
        <dbReference type="Proteomes" id="UP000050424"/>
    </source>
</evidence>
<sequence>MASNESESEAKKQAGPSASSAEAQEANSPTAKNTDVETIRVLPSPNGLALLRTFRRIREEIGDSWLGQVLFNYEHPEGLLNTLSVIPHETLQKIQHLRVRGNLLMLTYPGAEDEVYHRLLSVLKLLPGLRLDRLTVLGFPIPFLSYAILNQLVLASNGWKELRYISHDSTFLAMPRPQVFFSKINWMIHVSGIPNRLTGKSLDGSVLDIDKRELYEQSPPEDAKGPEEYGLAAAPRARRTPSSKEIMAVSRRGYAVDYEEKRDSPILSSEIRTMCFEQFAQPFDEEDCFFSTEGPAQVEVDRYVSVEEYTWVPLDAYAFPIL</sequence>
<name>A0A0P7BC04_9HYPO</name>
<feature type="region of interest" description="Disordered" evidence="1">
    <location>
        <begin position="1"/>
        <end position="38"/>
    </location>
</feature>
<dbReference type="EMBL" id="LKCW01000149">
    <property type="protein sequence ID" value="KPM37950.1"/>
    <property type="molecule type" value="Genomic_DNA"/>
</dbReference>
<evidence type="ECO:0000313" key="2">
    <source>
        <dbReference type="EMBL" id="KPM37950.1"/>
    </source>
</evidence>
<organism evidence="2 3">
    <name type="scientific">Neonectria ditissima</name>
    <dbReference type="NCBI Taxonomy" id="78410"/>
    <lineage>
        <taxon>Eukaryota</taxon>
        <taxon>Fungi</taxon>
        <taxon>Dikarya</taxon>
        <taxon>Ascomycota</taxon>
        <taxon>Pezizomycotina</taxon>
        <taxon>Sordariomycetes</taxon>
        <taxon>Hypocreomycetidae</taxon>
        <taxon>Hypocreales</taxon>
        <taxon>Nectriaceae</taxon>
        <taxon>Neonectria</taxon>
    </lineage>
</organism>
<accession>A0A0P7BC04</accession>
<evidence type="ECO:0000256" key="1">
    <source>
        <dbReference type="SAM" id="MobiDB-lite"/>
    </source>
</evidence>
<dbReference type="OrthoDB" id="72726at2759"/>